<keyword evidence="3" id="KW-0813">Transport</keyword>
<dbReference type="Pfam" id="PF13424">
    <property type="entry name" value="TPR_12"/>
    <property type="match status" value="2"/>
</dbReference>
<evidence type="ECO:0000313" key="16">
    <source>
        <dbReference type="Proteomes" id="UP000663870"/>
    </source>
</evidence>
<keyword evidence="13" id="KW-0963">Cytoplasm</keyword>
<keyword evidence="13" id="KW-0493">Microtubule</keyword>
<dbReference type="AlphaFoldDB" id="A0A815AZC2"/>
<dbReference type="InterPro" id="IPR019734">
    <property type="entry name" value="TPR_rpt"/>
</dbReference>
<feature type="transmembrane region" description="Helical" evidence="14">
    <location>
        <begin position="459"/>
        <end position="480"/>
    </location>
</feature>
<name>A0A815AZC2_9BILA</name>
<evidence type="ECO:0000256" key="10">
    <source>
        <dbReference type="ARBA" id="ARBA00023201"/>
    </source>
</evidence>
<dbReference type="InterPro" id="IPR011990">
    <property type="entry name" value="TPR-like_helical_dom_sf"/>
</dbReference>
<dbReference type="PANTHER" id="PTHR42985">
    <property type="entry name" value="SODIUM-COUPLED MONOCARBOXYLATE TRANSPORTER"/>
    <property type="match status" value="1"/>
</dbReference>
<dbReference type="EMBL" id="CAJNOL010001008">
    <property type="protein sequence ID" value="CAF1263791.1"/>
    <property type="molecule type" value="Genomic_DNA"/>
</dbReference>
<feature type="transmembrane region" description="Helical" evidence="14">
    <location>
        <begin position="287"/>
        <end position="307"/>
    </location>
</feature>
<keyword evidence="7" id="KW-0915">Sodium</keyword>
<organism evidence="15 16">
    <name type="scientific">Rotaria sordida</name>
    <dbReference type="NCBI Taxonomy" id="392033"/>
    <lineage>
        <taxon>Eukaryota</taxon>
        <taxon>Metazoa</taxon>
        <taxon>Spiralia</taxon>
        <taxon>Gnathifera</taxon>
        <taxon>Rotifera</taxon>
        <taxon>Eurotatoria</taxon>
        <taxon>Bdelloidea</taxon>
        <taxon>Philodinida</taxon>
        <taxon>Philodinidae</taxon>
        <taxon>Rotaria</taxon>
    </lineage>
</organism>
<feature type="transmembrane region" description="Helical" evidence="14">
    <location>
        <begin position="176"/>
        <end position="195"/>
    </location>
</feature>
<dbReference type="GO" id="GO:0006814">
    <property type="term" value="P:sodium ion transport"/>
    <property type="evidence" value="ECO:0007669"/>
    <property type="project" value="UniProtKB-KW"/>
</dbReference>
<keyword evidence="16" id="KW-1185">Reference proteome</keyword>
<feature type="transmembrane region" description="Helical" evidence="14">
    <location>
        <begin position="492"/>
        <end position="514"/>
    </location>
</feature>
<keyword evidence="6 14" id="KW-1133">Transmembrane helix</keyword>
<gene>
    <name evidence="15" type="ORF">JXQ802_LOCUS27621</name>
</gene>
<evidence type="ECO:0000256" key="8">
    <source>
        <dbReference type="ARBA" id="ARBA00023065"/>
    </source>
</evidence>
<reference evidence="15" key="1">
    <citation type="submission" date="2021-02" db="EMBL/GenBank/DDBJ databases">
        <authorList>
            <person name="Nowell W R."/>
        </authorList>
    </citation>
    <scope>NUCLEOTIDE SEQUENCE</scope>
</reference>
<dbReference type="Gene3D" id="1.25.40.10">
    <property type="entry name" value="Tetratricopeptide repeat domain"/>
    <property type="match status" value="2"/>
</dbReference>
<dbReference type="GO" id="GO:0005871">
    <property type="term" value="C:kinesin complex"/>
    <property type="evidence" value="ECO:0007669"/>
    <property type="project" value="UniProtKB-UniRule"/>
</dbReference>
<evidence type="ECO:0000256" key="11">
    <source>
        <dbReference type="PROSITE-ProRule" id="PRU00339"/>
    </source>
</evidence>
<comment type="subcellular location">
    <subcellularLocation>
        <location evidence="1">Cell membrane</location>
        <topology evidence="1">Multi-pass membrane protein</topology>
    </subcellularLocation>
    <subcellularLocation>
        <location evidence="13">Cytoplasm</location>
        <location evidence="13">Cytoskeleton</location>
    </subcellularLocation>
</comment>
<dbReference type="InterPro" id="IPR001734">
    <property type="entry name" value="Na/solute_symporter"/>
</dbReference>
<feature type="repeat" description="TPR" evidence="11">
    <location>
        <begin position="30"/>
        <end position="63"/>
    </location>
</feature>
<dbReference type="SMART" id="SM00028">
    <property type="entry name" value="TPR"/>
    <property type="match status" value="3"/>
</dbReference>
<proteinExistence type="inferred from homology"/>
<evidence type="ECO:0000256" key="1">
    <source>
        <dbReference type="ARBA" id="ARBA00004651"/>
    </source>
</evidence>
<evidence type="ECO:0000256" key="14">
    <source>
        <dbReference type="SAM" id="Phobius"/>
    </source>
</evidence>
<comment type="similarity">
    <text evidence="2 12">Belongs to the sodium:solute symporter (SSF) (TC 2.A.21) family.</text>
</comment>
<feature type="repeat" description="TPR" evidence="11">
    <location>
        <begin position="72"/>
        <end position="105"/>
    </location>
</feature>
<feature type="repeat" description="TPR" evidence="11">
    <location>
        <begin position="114"/>
        <end position="147"/>
    </location>
</feature>
<dbReference type="NCBIfam" id="TIGR00813">
    <property type="entry name" value="sss"/>
    <property type="match status" value="1"/>
</dbReference>
<dbReference type="PANTHER" id="PTHR42985:SF40">
    <property type="entry name" value="LD47995P-RELATED"/>
    <property type="match status" value="1"/>
</dbReference>
<evidence type="ECO:0000256" key="7">
    <source>
        <dbReference type="ARBA" id="ARBA00023053"/>
    </source>
</evidence>
<evidence type="ECO:0000256" key="2">
    <source>
        <dbReference type="ARBA" id="ARBA00006434"/>
    </source>
</evidence>
<dbReference type="GO" id="GO:0015293">
    <property type="term" value="F:symporter activity"/>
    <property type="evidence" value="ECO:0007669"/>
    <property type="project" value="TreeGrafter"/>
</dbReference>
<dbReference type="InterPro" id="IPR051163">
    <property type="entry name" value="Sodium:Solute_Symporter_SSF"/>
</dbReference>
<comment type="similarity">
    <text evidence="13">Belongs to the kinesin light chain family.</text>
</comment>
<keyword evidence="10" id="KW-0739">Sodium transport</keyword>
<dbReference type="PROSITE" id="PS50005">
    <property type="entry name" value="TPR"/>
    <property type="match status" value="3"/>
</dbReference>
<dbReference type="PROSITE" id="PS50283">
    <property type="entry name" value="NA_SOLUT_SYMP_3"/>
    <property type="match status" value="1"/>
</dbReference>
<feature type="transmembrane region" description="Helical" evidence="14">
    <location>
        <begin position="560"/>
        <end position="580"/>
    </location>
</feature>
<evidence type="ECO:0000256" key="12">
    <source>
        <dbReference type="RuleBase" id="RU362091"/>
    </source>
</evidence>
<keyword evidence="13" id="KW-0505">Motor protein</keyword>
<feature type="transmembrane region" description="Helical" evidence="14">
    <location>
        <begin position="241"/>
        <end position="262"/>
    </location>
</feature>
<dbReference type="GO" id="GO:0005874">
    <property type="term" value="C:microtubule"/>
    <property type="evidence" value="ECO:0007669"/>
    <property type="project" value="UniProtKB-UniRule"/>
</dbReference>
<protein>
    <recommendedName>
        <fullName evidence="13">Kinesin light chain</fullName>
    </recommendedName>
</protein>
<keyword evidence="11" id="KW-0802">TPR repeat</keyword>
<dbReference type="Gene3D" id="1.20.1730.10">
    <property type="entry name" value="Sodium/glucose cotransporter"/>
    <property type="match status" value="1"/>
</dbReference>
<dbReference type="PRINTS" id="PR00381">
    <property type="entry name" value="KINESINLIGHT"/>
</dbReference>
<keyword evidence="13" id="KW-0206">Cytoskeleton</keyword>
<feature type="transmembrane region" description="Helical" evidence="14">
    <location>
        <begin position="433"/>
        <end position="453"/>
    </location>
</feature>
<dbReference type="GO" id="GO:0005886">
    <property type="term" value="C:plasma membrane"/>
    <property type="evidence" value="ECO:0007669"/>
    <property type="project" value="UniProtKB-SubCell"/>
</dbReference>
<evidence type="ECO:0000256" key="9">
    <source>
        <dbReference type="ARBA" id="ARBA00023136"/>
    </source>
</evidence>
<accession>A0A815AZC2</accession>
<evidence type="ECO:0000256" key="13">
    <source>
        <dbReference type="RuleBase" id="RU367020"/>
    </source>
</evidence>
<dbReference type="Proteomes" id="UP000663870">
    <property type="component" value="Unassembled WGS sequence"/>
</dbReference>
<comment type="function">
    <text evidence="13">Kinesin is a microtubule-associated force-producing protein that play a role in organelle transport.</text>
</comment>
<dbReference type="Pfam" id="PF00474">
    <property type="entry name" value="SSF"/>
    <property type="match status" value="1"/>
</dbReference>
<evidence type="ECO:0000256" key="4">
    <source>
        <dbReference type="ARBA" id="ARBA00022475"/>
    </source>
</evidence>
<comment type="subunit">
    <text evidence="13">Oligomeric complex composed of two heavy chains and two light chains.</text>
</comment>
<comment type="caution">
    <text evidence="15">The sequence shown here is derived from an EMBL/GenBank/DDBJ whole genome shotgun (WGS) entry which is preliminary data.</text>
</comment>
<feature type="transmembrane region" description="Helical" evidence="14">
    <location>
        <begin position="328"/>
        <end position="350"/>
    </location>
</feature>
<evidence type="ECO:0000256" key="6">
    <source>
        <dbReference type="ARBA" id="ARBA00022989"/>
    </source>
</evidence>
<feature type="transmembrane region" description="Helical" evidence="14">
    <location>
        <begin position="387"/>
        <end position="412"/>
    </location>
</feature>
<dbReference type="SUPFAM" id="SSF48452">
    <property type="entry name" value="TPR-like"/>
    <property type="match status" value="1"/>
</dbReference>
<keyword evidence="9 14" id="KW-0472">Membrane</keyword>
<sequence>MGEYSKALPLHERALEIRKIALTPNHPDLAQSYNNIASAYNSTGEYSKALSSHERSLEIKKIALPPNHPSLATSYNNIGSVYCSMGEYSKALTYYEKDLEINLKALPPNHPDLATSYNNIGSAYDSMGKYSKALSYYEKAHEIDRTTLPPNHPHIAHSKRNIENYLERRFSLSVRIMVTCTFILGTILYMGVILYGPSLALSQMTGLNIWLAVGSCGLVCTIYTSIGGIKAVIWTDVVQAVMMYLGLIVSIVFGIIDVGGIAKAVETVSSGNRFQFRVDTLDPSVRYTFWSVLIGFTVFDIGIYGCTQTQAQRYMCVKDTKTAKRVVWINYAMNVVLQILLACVGCVIYAKYSQCDPIKAKLISRSDQLYPLFVIQTLGRFPGFTGIFIASILSASLSTISSGVNSIATVIVEDIYKRISIARPMSNERQATVSKVLSIGLGLFTIFLAFIVSYMKTNIITIVLQIFGAFTAPILGVYLLGFFTARVQSRSALVAFTLCLTFQIWIAVGSTVTVKPPNKQGGLLPTSVVGCMQSVNTSFPMSKNRNYNPLIPLYSIAPTWFVFNGAIITLLLGLIFSFVCDSKYPKIVDKSLVITRDDIFSCCSSRKEVMKLTIAQKYNGISTDNTMIEKESMLKT</sequence>
<evidence type="ECO:0000256" key="3">
    <source>
        <dbReference type="ARBA" id="ARBA00022448"/>
    </source>
</evidence>
<feature type="transmembrane region" description="Helical" evidence="14">
    <location>
        <begin position="207"/>
        <end position="229"/>
    </location>
</feature>
<evidence type="ECO:0000313" key="15">
    <source>
        <dbReference type="EMBL" id="CAF1263791.1"/>
    </source>
</evidence>
<dbReference type="PROSITE" id="PS50293">
    <property type="entry name" value="TPR_REGION"/>
    <property type="match status" value="2"/>
</dbReference>
<keyword evidence="8" id="KW-0406">Ion transport</keyword>
<dbReference type="InterPro" id="IPR038377">
    <property type="entry name" value="Na/Glc_symporter_sf"/>
</dbReference>
<evidence type="ECO:0000256" key="5">
    <source>
        <dbReference type="ARBA" id="ARBA00022692"/>
    </source>
</evidence>
<keyword evidence="5 14" id="KW-0812">Transmembrane</keyword>
<keyword evidence="4" id="KW-1003">Cell membrane</keyword>